<dbReference type="Pfam" id="PF02434">
    <property type="entry name" value="Fringe"/>
    <property type="match status" value="1"/>
</dbReference>
<dbReference type="InterPro" id="IPR026050">
    <property type="entry name" value="C1GALT1/C1GALT1_chp1"/>
</dbReference>
<dbReference type="InterPro" id="IPR003378">
    <property type="entry name" value="Fringe-like_glycosylTrfase"/>
</dbReference>
<dbReference type="GO" id="GO:0016020">
    <property type="term" value="C:membrane"/>
    <property type="evidence" value="ECO:0007669"/>
    <property type="project" value="UniProtKB-SubCell"/>
</dbReference>
<dbReference type="AlphaFoldDB" id="A0A6C0I2K0"/>
<evidence type="ECO:0000259" key="10">
    <source>
        <dbReference type="Pfam" id="PF02434"/>
    </source>
</evidence>
<comment type="pathway">
    <text evidence="2">Protein modification; protein glycosylation.</text>
</comment>
<proteinExistence type="predicted"/>
<keyword evidence="3" id="KW-0328">Glycosyltransferase</keyword>
<dbReference type="PANTHER" id="PTHR23033">
    <property type="entry name" value="BETA1,3-GALACTOSYLTRANSFERASE"/>
    <property type="match status" value="1"/>
</dbReference>
<dbReference type="PANTHER" id="PTHR23033:SF14">
    <property type="entry name" value="GLYCOPROTEIN-N-ACETYLGALACTOSAMINE 3-BETA-GALACTOSYLTRANSFERASE 1-RELATED"/>
    <property type="match status" value="1"/>
</dbReference>
<evidence type="ECO:0000256" key="4">
    <source>
        <dbReference type="ARBA" id="ARBA00022679"/>
    </source>
</evidence>
<evidence type="ECO:0000256" key="5">
    <source>
        <dbReference type="ARBA" id="ARBA00022692"/>
    </source>
</evidence>
<evidence type="ECO:0000256" key="7">
    <source>
        <dbReference type="ARBA" id="ARBA00022968"/>
    </source>
</evidence>
<evidence type="ECO:0000256" key="2">
    <source>
        <dbReference type="ARBA" id="ARBA00004922"/>
    </source>
</evidence>
<evidence type="ECO:0000256" key="9">
    <source>
        <dbReference type="ARBA" id="ARBA00023136"/>
    </source>
</evidence>
<feature type="domain" description="Fringe-like glycosyltransferase" evidence="10">
    <location>
        <begin position="344"/>
        <end position="541"/>
    </location>
</feature>
<reference evidence="11" key="1">
    <citation type="journal article" date="2020" name="Nature">
        <title>Giant virus diversity and host interactions through global metagenomics.</title>
        <authorList>
            <person name="Schulz F."/>
            <person name="Roux S."/>
            <person name="Paez-Espino D."/>
            <person name="Jungbluth S."/>
            <person name="Walsh D.A."/>
            <person name="Denef V.J."/>
            <person name="McMahon K.D."/>
            <person name="Konstantinidis K.T."/>
            <person name="Eloe-Fadrosh E.A."/>
            <person name="Kyrpides N.C."/>
            <person name="Woyke T."/>
        </authorList>
    </citation>
    <scope>NUCLEOTIDE SEQUENCE</scope>
    <source>
        <strain evidence="11">GVMAG-M-3300023184-18</strain>
    </source>
</reference>
<evidence type="ECO:0000256" key="1">
    <source>
        <dbReference type="ARBA" id="ARBA00004606"/>
    </source>
</evidence>
<evidence type="ECO:0000313" key="11">
    <source>
        <dbReference type="EMBL" id="QHT87019.1"/>
    </source>
</evidence>
<organism evidence="11">
    <name type="scientific">viral metagenome</name>
    <dbReference type="NCBI Taxonomy" id="1070528"/>
    <lineage>
        <taxon>unclassified sequences</taxon>
        <taxon>metagenomes</taxon>
        <taxon>organismal metagenomes</taxon>
    </lineage>
</organism>
<name>A0A6C0I2K0_9ZZZZ</name>
<keyword evidence="5" id="KW-0812">Transmembrane</keyword>
<comment type="subcellular location">
    <subcellularLocation>
        <location evidence="1">Membrane</location>
        <topology evidence="1">Single-pass type II membrane protein</topology>
    </subcellularLocation>
</comment>
<accession>A0A6C0I2K0</accession>
<dbReference type="EMBL" id="MN740079">
    <property type="protein sequence ID" value="QHT87019.1"/>
    <property type="molecule type" value="Genomic_DNA"/>
</dbReference>
<evidence type="ECO:0000256" key="6">
    <source>
        <dbReference type="ARBA" id="ARBA00022741"/>
    </source>
</evidence>
<sequence length="582" mass="68692">MKSLLEVPCYLVIFTDNNCINFIKEMRNSFNLHDITHYIVCDFEKIEYYKYNDIVKSNRAINWPTKDERTCSESHILVCNKFNFVLQIIKLNPFNTTTFGWIDSSLGSKSMRICESYTIDKFINVLNNISEKFQIQILNVNDKKYKLNENKKEYYQQYRWVVCGGFFTTGKEMGEKILSQLNKIFIKTTEMGYGHGEEMLYLEILDDFYDDMEKSYGDYGQIINNYIHPTCNLSYIYYNLIQKYLNFGYNKECYDCCEKVLYSIEKLNVSCEPFIYFNTLFCYYVSSFYHKQSESVKIVNHIYDLCNNNPIIKSEFNKNKNFYDSQFKYCNEFKPKYKMIVNIFACATVEKYKQEIIKINETWGKKAEENGIKILFFLGEEKTDLINENKYIYLKDVKNDYESAAYKQNLGLKYIYENYNADFVFTCGTDTYINIDKLLLYINQLDKNKKLYIGGHGDYRIIGNDNVYYHSGGAGFILSNSVSSELYPRLCNIQNEWKNICLINNVEYLITACDVSISYYVGKIIDIEIIKNKNFYSCNHKGHCYNNTLLCCGEKVNVSEIISCHNMTIRDFDELTLILENL</sequence>
<dbReference type="GO" id="GO:0000166">
    <property type="term" value="F:nucleotide binding"/>
    <property type="evidence" value="ECO:0007669"/>
    <property type="project" value="UniProtKB-KW"/>
</dbReference>
<keyword evidence="8" id="KW-1133">Transmembrane helix</keyword>
<evidence type="ECO:0000256" key="8">
    <source>
        <dbReference type="ARBA" id="ARBA00022989"/>
    </source>
</evidence>
<keyword evidence="4" id="KW-0808">Transferase</keyword>
<keyword evidence="9" id="KW-0472">Membrane</keyword>
<dbReference type="Pfam" id="PF09612">
    <property type="entry name" value="HtrL_YibB"/>
    <property type="match status" value="1"/>
</dbReference>
<dbReference type="Gene3D" id="3.90.550.50">
    <property type="match status" value="1"/>
</dbReference>
<keyword evidence="6" id="KW-0547">Nucleotide-binding</keyword>
<protein>
    <recommendedName>
        <fullName evidence="10">Fringe-like glycosyltransferase domain-containing protein</fullName>
    </recommendedName>
</protein>
<evidence type="ECO:0000256" key="3">
    <source>
        <dbReference type="ARBA" id="ARBA00022676"/>
    </source>
</evidence>
<keyword evidence="7" id="KW-0735">Signal-anchor</keyword>
<dbReference type="InterPro" id="IPR011735">
    <property type="entry name" value="WlaTC/HtrL_glycosyltransf"/>
</dbReference>
<dbReference type="GO" id="GO:0016263">
    <property type="term" value="F:glycoprotein-N-acetylgalactosamine 3-beta-galactosyltransferase activity"/>
    <property type="evidence" value="ECO:0007669"/>
    <property type="project" value="TreeGrafter"/>
</dbReference>